<dbReference type="GO" id="GO:0006508">
    <property type="term" value="P:proteolysis"/>
    <property type="evidence" value="ECO:0007669"/>
    <property type="project" value="InterPro"/>
</dbReference>
<name>E1F0N8_GIAIA</name>
<dbReference type="AlphaFoldDB" id="E1F0N8"/>
<dbReference type="OrthoDB" id="10254049at2759"/>
<dbReference type="EMBL" id="ACVC01000109">
    <property type="protein sequence ID" value="EFO63968.1"/>
    <property type="molecule type" value="Genomic_DNA"/>
</dbReference>
<organism evidence="1 2">
    <name type="scientific">Giardia intestinalis (strain P15)</name>
    <name type="common">Giardia lamblia</name>
    <dbReference type="NCBI Taxonomy" id="658858"/>
    <lineage>
        <taxon>Eukaryota</taxon>
        <taxon>Metamonada</taxon>
        <taxon>Diplomonadida</taxon>
        <taxon>Hexamitidae</taxon>
        <taxon>Giardiinae</taxon>
        <taxon>Giardia</taxon>
    </lineage>
</organism>
<dbReference type="InterPro" id="IPR001969">
    <property type="entry name" value="Aspartic_peptidase_AS"/>
</dbReference>
<dbReference type="Proteomes" id="UP000008974">
    <property type="component" value="Unassembled WGS sequence"/>
</dbReference>
<accession>E1F0N8</accession>
<gene>
    <name evidence="1" type="ORF">GLP15_24</name>
</gene>
<sequence>MFSKCMITEKMLSLEPTAAILPVSVDVCVQQFPGVVLHMLLDTGSTNSSLFLDTIDIFGTQVTLKLWPVVPTEQTESLFTLPISASGKVVTKYGTSIRPYVHLDVSLVNHNVQIPSKKLQVSLQTGRSFGKYNGILGLDYMAGVPNLVLDLVASCASESNLKIQEAMIK</sequence>
<evidence type="ECO:0000313" key="1">
    <source>
        <dbReference type="EMBL" id="EFO63968.1"/>
    </source>
</evidence>
<comment type="caution">
    <text evidence="1">The sequence shown here is derived from an EMBL/GenBank/DDBJ whole genome shotgun (WGS) entry which is preliminary data.</text>
</comment>
<reference evidence="1 2" key="1">
    <citation type="journal article" date="2010" name="BMC Genomics">
        <title>Genome analysis and comparative genomics of a Giardia intestinalis assemblage E isolate.</title>
        <authorList>
            <person name="Jerlstrom-Hultqvist J."/>
            <person name="Franzen O."/>
            <person name="Ankarklev J."/>
            <person name="Xu F."/>
            <person name="Nohynkova E."/>
            <person name="Andersson J.O."/>
            <person name="Svard S.G."/>
            <person name="Andersson B."/>
        </authorList>
    </citation>
    <scope>NUCLEOTIDE SEQUENCE [LARGE SCALE GENOMIC DNA]</scope>
    <source>
        <strain evidence="1 2">P15</strain>
    </source>
</reference>
<protein>
    <submittedName>
        <fullName evidence="1">Uncharacterized protein</fullName>
    </submittedName>
</protein>
<dbReference type="PROSITE" id="PS00141">
    <property type="entry name" value="ASP_PROTEASE"/>
    <property type="match status" value="1"/>
</dbReference>
<dbReference type="OMA" id="KLWPVVP"/>
<evidence type="ECO:0000313" key="2">
    <source>
        <dbReference type="Proteomes" id="UP000008974"/>
    </source>
</evidence>
<proteinExistence type="predicted"/>
<dbReference type="GO" id="GO:0004190">
    <property type="term" value="F:aspartic-type endopeptidase activity"/>
    <property type="evidence" value="ECO:0007669"/>
    <property type="project" value="InterPro"/>
</dbReference>
<dbReference type="VEuPathDB" id="GiardiaDB:GLP15_24"/>